<reference evidence="5" key="1">
    <citation type="submission" date="2020-07" db="EMBL/GenBank/DDBJ databases">
        <authorList>
            <person name="Tarantini F.S."/>
            <person name="Hong K.W."/>
            <person name="Chan K.G."/>
        </authorList>
    </citation>
    <scope>NUCLEOTIDE SEQUENCE</scope>
    <source>
        <strain evidence="5">32-07</strain>
    </source>
</reference>
<name>A0ABX8R304_9ACTN</name>
<evidence type="ECO:0000256" key="3">
    <source>
        <dbReference type="SAM" id="MobiDB-lite"/>
    </source>
</evidence>
<dbReference type="RefSeq" id="WP_231330716.1">
    <property type="nucleotide sequence ID" value="NZ_CP059572.1"/>
</dbReference>
<protein>
    <recommendedName>
        <fullName evidence="4">HTH luxR-type domain-containing protein</fullName>
    </recommendedName>
</protein>
<accession>A0ABX8R304</accession>
<keyword evidence="6" id="KW-1185">Reference proteome</keyword>
<gene>
    <name evidence="5" type="ORF">AGRA3207_006213</name>
</gene>
<dbReference type="SUPFAM" id="SSF46894">
    <property type="entry name" value="C-terminal effector domain of the bipartite response regulators"/>
    <property type="match status" value="1"/>
</dbReference>
<evidence type="ECO:0000313" key="5">
    <source>
        <dbReference type="EMBL" id="QXJ24814.1"/>
    </source>
</evidence>
<sequence length="902" mass="95268">MGTTWPFTGRGATLDEVRELLGTGGGGRGVVVAGEAGVGKTRLAAEALRGLEPGRYRVVRVGATRAGARIPFGAFGHVLPARRPGTAVVNPLRWAADAVGAQGDPARLLLAVDDAHLLDPSSAALVHHLVVHERARVLATVRAGEAMPDPVLALWKDELARRLELEPLPAAETGAVLEAVLGGQVEDGTTRRLWRETRGNLLFLRELVLAGTAAGRLGQVRGVWRWKGDLPVSPRLGELVGARLGAVGPEELAVLEYVTFGEPVGVPVLAALTSPEAVERAEERHMIVCARRGRRLQAWLAHPLFGEVTRDRTPVLRARRRRAALADTVERTGMRRREDLLRVAVWRLDSGTAADPALALQACLRARGAYDLALAERFARAALDAGGGLEAALPLAGILYVTGRGEEGEALLESVAASPADRPRTDRERSRYATTRALGLVLALGRGDDALRLLDEARAGMTGRVELRDIDLLGARVHLLLGEFAQAREALGRVRSSGRLREDQAVHAIAAECLETAHAGRTGECLRLAGGLPRGAAGPRHEVSVVELDIACARMSALLFSGAAGRAETAGRGMIERFAGYGEWDLGVAGLLGHRAQVQRARGAVQDALRSCREGVARLGAGSGDGRTGFAGLCHGEMAHSAALLGDLPAAERALAEAARRTLPTYYLVDFPHRLAGTWVTLLRDGASAARDAALATAAEAAARGMHGYEMFALHDAVRLGDPGRAAARLAELAVRVDGPLVRACARHAASAVARDGDALDAVAEDFAGMGLLLHAAEAAAMAARAHRRAGAARASQASEIRAWGLARHCQGARTPALTGLAAPGLTERQLEVARLAAQGLGNREIAERLVLSVRTVANHLGAVYERLGVRDRGDLPAALTRDGPPAGPQVERPRRDRRPGI</sequence>
<dbReference type="PROSITE" id="PS50043">
    <property type="entry name" value="HTH_LUXR_2"/>
    <property type="match status" value="1"/>
</dbReference>
<dbReference type="PROSITE" id="PS00622">
    <property type="entry name" value="HTH_LUXR_1"/>
    <property type="match status" value="1"/>
</dbReference>
<dbReference type="Proteomes" id="UP001049518">
    <property type="component" value="Chromosome"/>
</dbReference>
<proteinExistence type="predicted"/>
<dbReference type="SMART" id="SM00421">
    <property type="entry name" value="HTH_LUXR"/>
    <property type="match status" value="1"/>
</dbReference>
<dbReference type="InterPro" id="IPR027417">
    <property type="entry name" value="P-loop_NTPase"/>
</dbReference>
<evidence type="ECO:0000259" key="4">
    <source>
        <dbReference type="PROSITE" id="PS50043"/>
    </source>
</evidence>
<dbReference type="CDD" id="cd06170">
    <property type="entry name" value="LuxR_C_like"/>
    <property type="match status" value="1"/>
</dbReference>
<dbReference type="PANTHER" id="PTHR16305:SF35">
    <property type="entry name" value="TRANSCRIPTIONAL ACTIVATOR DOMAIN"/>
    <property type="match status" value="1"/>
</dbReference>
<dbReference type="PRINTS" id="PR00038">
    <property type="entry name" value="HTHLUXR"/>
</dbReference>
<feature type="compositionally biased region" description="Basic and acidic residues" evidence="3">
    <location>
        <begin position="892"/>
        <end position="902"/>
    </location>
</feature>
<evidence type="ECO:0000313" key="6">
    <source>
        <dbReference type="Proteomes" id="UP001049518"/>
    </source>
</evidence>
<dbReference type="InterPro" id="IPR000792">
    <property type="entry name" value="Tscrpt_reg_LuxR_C"/>
</dbReference>
<evidence type="ECO:0000256" key="1">
    <source>
        <dbReference type="ARBA" id="ARBA00022741"/>
    </source>
</evidence>
<feature type="domain" description="HTH luxR-type" evidence="4">
    <location>
        <begin position="819"/>
        <end position="884"/>
    </location>
</feature>
<dbReference type="SUPFAM" id="SSF52540">
    <property type="entry name" value="P-loop containing nucleoside triphosphate hydrolases"/>
    <property type="match status" value="1"/>
</dbReference>
<dbReference type="InterPro" id="IPR016032">
    <property type="entry name" value="Sig_transdc_resp-reg_C-effctor"/>
</dbReference>
<keyword evidence="1" id="KW-0547">Nucleotide-binding</keyword>
<dbReference type="EMBL" id="CP059572">
    <property type="protein sequence ID" value="QXJ24814.1"/>
    <property type="molecule type" value="Genomic_DNA"/>
</dbReference>
<dbReference type="Pfam" id="PF00196">
    <property type="entry name" value="GerE"/>
    <property type="match status" value="1"/>
</dbReference>
<feature type="region of interest" description="Disordered" evidence="3">
    <location>
        <begin position="876"/>
        <end position="902"/>
    </location>
</feature>
<organism evidence="5 6">
    <name type="scientific">Actinomadura graeca</name>
    <dbReference type="NCBI Taxonomy" id="2750812"/>
    <lineage>
        <taxon>Bacteria</taxon>
        <taxon>Bacillati</taxon>
        <taxon>Actinomycetota</taxon>
        <taxon>Actinomycetes</taxon>
        <taxon>Streptosporangiales</taxon>
        <taxon>Thermomonosporaceae</taxon>
        <taxon>Actinomadura</taxon>
    </lineage>
</organism>
<dbReference type="Gene3D" id="1.10.10.10">
    <property type="entry name" value="Winged helix-like DNA-binding domain superfamily/Winged helix DNA-binding domain"/>
    <property type="match status" value="1"/>
</dbReference>
<keyword evidence="2" id="KW-0067">ATP-binding</keyword>
<evidence type="ECO:0000256" key="2">
    <source>
        <dbReference type="ARBA" id="ARBA00022840"/>
    </source>
</evidence>
<dbReference type="InterPro" id="IPR036388">
    <property type="entry name" value="WH-like_DNA-bd_sf"/>
</dbReference>
<dbReference type="PANTHER" id="PTHR16305">
    <property type="entry name" value="TESTICULAR SOLUBLE ADENYLYL CYCLASE"/>
    <property type="match status" value="1"/>
</dbReference>